<evidence type="ECO:0008006" key="3">
    <source>
        <dbReference type="Google" id="ProtNLM"/>
    </source>
</evidence>
<organism evidence="1 2">
    <name type="scientific">Neolewinella aquimaris</name>
    <dbReference type="NCBI Taxonomy" id="1835722"/>
    <lineage>
        <taxon>Bacteria</taxon>
        <taxon>Pseudomonadati</taxon>
        <taxon>Bacteroidota</taxon>
        <taxon>Saprospiria</taxon>
        <taxon>Saprospirales</taxon>
        <taxon>Lewinellaceae</taxon>
        <taxon>Neolewinella</taxon>
    </lineage>
</organism>
<accession>A0A840E907</accession>
<dbReference type="EMBL" id="JACIFF010000007">
    <property type="protein sequence ID" value="MBB4080202.1"/>
    <property type="molecule type" value="Genomic_DNA"/>
</dbReference>
<dbReference type="RefSeq" id="WP_183496438.1">
    <property type="nucleotide sequence ID" value="NZ_JACIFF010000007.1"/>
</dbReference>
<dbReference type="Proteomes" id="UP000576209">
    <property type="component" value="Unassembled WGS sequence"/>
</dbReference>
<reference evidence="1 2" key="1">
    <citation type="submission" date="2020-08" db="EMBL/GenBank/DDBJ databases">
        <title>Genomic Encyclopedia of Type Strains, Phase IV (KMG-IV): sequencing the most valuable type-strain genomes for metagenomic binning, comparative biology and taxonomic classification.</title>
        <authorList>
            <person name="Goeker M."/>
        </authorList>
    </citation>
    <scope>NUCLEOTIDE SEQUENCE [LARGE SCALE GENOMIC DNA]</scope>
    <source>
        <strain evidence="1 2">DSM 105137</strain>
    </source>
</reference>
<comment type="caution">
    <text evidence="1">The sequence shown here is derived from an EMBL/GenBank/DDBJ whole genome shotgun (WGS) entry which is preliminary data.</text>
</comment>
<name>A0A840E907_9BACT</name>
<protein>
    <recommendedName>
        <fullName evidence="3">Capsule polysaccharide biosynthesis protein</fullName>
    </recommendedName>
</protein>
<evidence type="ECO:0000313" key="2">
    <source>
        <dbReference type="Proteomes" id="UP000576209"/>
    </source>
</evidence>
<keyword evidence="2" id="KW-1185">Reference proteome</keyword>
<gene>
    <name evidence="1" type="ORF">GGR28_002832</name>
</gene>
<sequence>MSTLFVSLQGISPMHQATEAELMHAHAERGDRLYLLHCNACLLTCSLNSTHNILGCAVCDARATYSASRVGATALQLDTSLFPERYSGQMPSDFDELMEVEYEGVNIGRGAASSTVSILRDYAVEPTGKHRELVELQLRNAIGALRNYQQVFAAVKPERVIVFNGRHSELWPLLGLCRQQQIPFATHERGGSDQLYQLFEDSLPHSIATRQRLMRELWESTDEARARAAATDWYEAKRRGQNRDDRSYLDHQQAGTLPAQWDADKHNIAIFVSSEDEMQAIKEWVTPLFRQQNEVILRLLADLRDRTDIHLYIRMHPNLRPVDNQQTRELYGMEQANLTVIGPGEAFDTYAVLEVADVALSFASSVGVEATFWGTASVLYGRAFYEGEDAVYEPRNYSELLELLTTPALPAKSRENVLRYGYFVSHFGIPYTFARIVDTKTAFIDGRQIRRLTPRALLNLLRYLPQLPRWLRTHRTITGRGLRLSELGKLYSHLREKS</sequence>
<proteinExistence type="predicted"/>
<dbReference type="AlphaFoldDB" id="A0A840E907"/>
<dbReference type="SUPFAM" id="SSF53756">
    <property type="entry name" value="UDP-Glycosyltransferase/glycogen phosphorylase"/>
    <property type="match status" value="1"/>
</dbReference>
<evidence type="ECO:0000313" key="1">
    <source>
        <dbReference type="EMBL" id="MBB4080202.1"/>
    </source>
</evidence>